<evidence type="ECO:0000256" key="1">
    <source>
        <dbReference type="SAM" id="Phobius"/>
    </source>
</evidence>
<dbReference type="EMBL" id="EU958364">
    <property type="protein sequence ID" value="ACG30482.1"/>
    <property type="molecule type" value="mRNA"/>
</dbReference>
<reference evidence="2" key="1">
    <citation type="journal article" date="2009" name="Plant Mol. Biol.">
        <title>Insights into corn genes derived from large-scale cDNA sequencing.</title>
        <authorList>
            <person name="Alexandrov N.N."/>
            <person name="Brover V.V."/>
            <person name="Freidin S."/>
            <person name="Troukhan M.E."/>
            <person name="Tatarinova T.V."/>
            <person name="Zhang H."/>
            <person name="Swaller T.J."/>
            <person name="Lu Y.P."/>
            <person name="Bouck J."/>
            <person name="Flavell R.B."/>
            <person name="Feldmann K.A."/>
        </authorList>
    </citation>
    <scope>NUCLEOTIDE SEQUENCE</scope>
</reference>
<keyword evidence="1" id="KW-1133">Transmembrane helix</keyword>
<protein>
    <submittedName>
        <fullName evidence="2">Uncharacterized protein</fullName>
    </submittedName>
</protein>
<feature type="transmembrane region" description="Helical" evidence="1">
    <location>
        <begin position="16"/>
        <end position="34"/>
    </location>
</feature>
<dbReference type="AlphaFoldDB" id="B6T049"/>
<keyword evidence="1" id="KW-0812">Transmembrane</keyword>
<name>B6T049_MAIZE</name>
<accession>B6T049</accession>
<sequence>MVYAGGGDQRWRSHSALSLVSSAITVVALGCLHLL</sequence>
<evidence type="ECO:0000313" key="2">
    <source>
        <dbReference type="EMBL" id="ACG30482.1"/>
    </source>
</evidence>
<organism evidence="2">
    <name type="scientific">Zea mays</name>
    <name type="common">Maize</name>
    <dbReference type="NCBI Taxonomy" id="4577"/>
    <lineage>
        <taxon>Eukaryota</taxon>
        <taxon>Viridiplantae</taxon>
        <taxon>Streptophyta</taxon>
        <taxon>Embryophyta</taxon>
        <taxon>Tracheophyta</taxon>
        <taxon>Spermatophyta</taxon>
        <taxon>Magnoliopsida</taxon>
        <taxon>Liliopsida</taxon>
        <taxon>Poales</taxon>
        <taxon>Poaceae</taxon>
        <taxon>PACMAD clade</taxon>
        <taxon>Panicoideae</taxon>
        <taxon>Andropogonodae</taxon>
        <taxon>Andropogoneae</taxon>
        <taxon>Tripsacinae</taxon>
        <taxon>Zea</taxon>
    </lineage>
</organism>
<proteinExistence type="evidence at transcript level"/>
<keyword evidence="1" id="KW-0472">Membrane</keyword>